<feature type="domain" description="Mur ligase central" evidence="11">
    <location>
        <begin position="108"/>
        <end position="280"/>
    </location>
</feature>
<dbReference type="GO" id="GO:0016881">
    <property type="term" value="F:acid-amino acid ligase activity"/>
    <property type="evidence" value="ECO:0007669"/>
    <property type="project" value="InterPro"/>
</dbReference>
<dbReference type="PANTHER" id="PTHR43445">
    <property type="entry name" value="UDP-N-ACETYLMURAMATE--L-ALANINE LIGASE-RELATED"/>
    <property type="match status" value="1"/>
</dbReference>
<proteinExistence type="predicted"/>
<evidence type="ECO:0000256" key="2">
    <source>
        <dbReference type="ARBA" id="ARBA00022618"/>
    </source>
</evidence>
<evidence type="ECO:0000259" key="9">
    <source>
        <dbReference type="Pfam" id="PF01225"/>
    </source>
</evidence>
<evidence type="ECO:0000313" key="13">
    <source>
        <dbReference type="Proteomes" id="UP000516305"/>
    </source>
</evidence>
<keyword evidence="5" id="KW-0133">Cell shape</keyword>
<dbReference type="InterPro" id="IPR036565">
    <property type="entry name" value="Mur-like_cat_sf"/>
</dbReference>
<dbReference type="SUPFAM" id="SSF53244">
    <property type="entry name" value="MurD-like peptide ligases, peptide-binding domain"/>
    <property type="match status" value="1"/>
</dbReference>
<dbReference type="PANTHER" id="PTHR43445:SF5">
    <property type="entry name" value="UDP-N-ACETYLMURAMATE--L-ALANYL-GAMMA-D-GLUTAMYL-MESO-2,6-DIAMINOHEPTANDIOATE LIGASE"/>
    <property type="match status" value="1"/>
</dbReference>
<dbReference type="InterPro" id="IPR013221">
    <property type="entry name" value="Mur_ligase_cen"/>
</dbReference>
<keyword evidence="8" id="KW-0961">Cell wall biogenesis/degradation</keyword>
<sequence>MKIHLIAIGGSAMHNLALALHQQGHDLSGSDDEIFEPSRSRLADTGILPESMGWDANRIHSDIDMVVVGMHARKDNPELLKALDLGLKVLSYPEYLYESSKDKTRVVITGSHGKTTITSMILHVLNFHGRDCDYMVGAQLEGFHTMVRLTDHNEFMVIEGDEYLSSPLDPRPKFVHYRPNIALLSGIAWDHYNVFPKFEEYRHQFELLFEYIEPGGQIIYNADDSEVKNLVESATQELKKFPYQTPAYRVEDQQFILETIEGDLPLQVFGAHNMNNLEGARWVCSQMGITDEEFYEAIVEFEGASKRMEPLIETDNLKVFRDFAHAPSKVKASVQACRETFGDSRFLAVLELHTFSSLNLEFMQQYANSMDPADTAIVYFNPEVLAHKKLPALSIEAVQKAFASEKVKVIMNSAELETLIQEQKEKHEIIVLMSSGNFDGIDWTKVFD</sequence>
<dbReference type="Gene3D" id="3.40.1190.10">
    <property type="entry name" value="Mur-like, catalytic domain"/>
    <property type="match status" value="1"/>
</dbReference>
<dbReference type="SUPFAM" id="SSF53623">
    <property type="entry name" value="MurD-like peptide ligases, catalytic domain"/>
    <property type="match status" value="1"/>
</dbReference>
<dbReference type="Gene3D" id="3.40.50.720">
    <property type="entry name" value="NAD(P)-binding Rossmann-like Domain"/>
    <property type="match status" value="1"/>
</dbReference>
<keyword evidence="6" id="KW-0573">Peptidoglycan synthesis</keyword>
<dbReference type="GO" id="GO:0005524">
    <property type="term" value="F:ATP binding"/>
    <property type="evidence" value="ECO:0007669"/>
    <property type="project" value="UniProtKB-KW"/>
</dbReference>
<evidence type="ECO:0000256" key="8">
    <source>
        <dbReference type="ARBA" id="ARBA00023316"/>
    </source>
</evidence>
<dbReference type="Pfam" id="PF01225">
    <property type="entry name" value="Mur_ligase"/>
    <property type="match status" value="1"/>
</dbReference>
<organism evidence="12 13">
    <name type="scientific">Croceimicrobium hydrocarbonivorans</name>
    <dbReference type="NCBI Taxonomy" id="2761580"/>
    <lineage>
        <taxon>Bacteria</taxon>
        <taxon>Pseudomonadati</taxon>
        <taxon>Bacteroidota</taxon>
        <taxon>Flavobacteriia</taxon>
        <taxon>Flavobacteriales</taxon>
        <taxon>Owenweeksiaceae</taxon>
        <taxon>Croceimicrobium</taxon>
    </lineage>
</organism>
<evidence type="ECO:0000256" key="3">
    <source>
        <dbReference type="ARBA" id="ARBA00022741"/>
    </source>
</evidence>
<dbReference type="Pfam" id="PF08245">
    <property type="entry name" value="Mur_ligase_M"/>
    <property type="match status" value="1"/>
</dbReference>
<evidence type="ECO:0000259" key="11">
    <source>
        <dbReference type="Pfam" id="PF08245"/>
    </source>
</evidence>
<evidence type="ECO:0000256" key="6">
    <source>
        <dbReference type="ARBA" id="ARBA00022984"/>
    </source>
</evidence>
<protein>
    <submittedName>
        <fullName evidence="12">Peptidoglycan synthetase</fullName>
    </submittedName>
</protein>
<keyword evidence="7" id="KW-0131">Cell cycle</keyword>
<feature type="domain" description="Mur ligase N-terminal catalytic" evidence="9">
    <location>
        <begin position="2"/>
        <end position="101"/>
    </location>
</feature>
<evidence type="ECO:0000256" key="7">
    <source>
        <dbReference type="ARBA" id="ARBA00023306"/>
    </source>
</evidence>
<gene>
    <name evidence="12" type="ORF">H4K34_15685</name>
</gene>
<name>A0A7H0VDK0_9FLAO</name>
<dbReference type="Gene3D" id="3.90.190.20">
    <property type="entry name" value="Mur ligase, C-terminal domain"/>
    <property type="match status" value="1"/>
</dbReference>
<accession>A0A7H0VDK0</accession>
<reference evidence="12 13" key="1">
    <citation type="submission" date="2020-08" db="EMBL/GenBank/DDBJ databases">
        <title>Croceimicrobium hydrocarbonivorans gen. nov., sp. nov., a novel marine bacterium isolated from a bacterial consortium that degrades polyethylene terephthalate.</title>
        <authorList>
            <person name="Liu R."/>
        </authorList>
    </citation>
    <scope>NUCLEOTIDE SEQUENCE [LARGE SCALE GENOMIC DNA]</scope>
    <source>
        <strain evidence="12 13">A20-9</strain>
    </source>
</reference>
<dbReference type="GO" id="GO:0071555">
    <property type="term" value="P:cell wall organization"/>
    <property type="evidence" value="ECO:0007669"/>
    <property type="project" value="UniProtKB-KW"/>
</dbReference>
<feature type="domain" description="Mur ligase C-terminal" evidence="10">
    <location>
        <begin position="307"/>
        <end position="436"/>
    </location>
</feature>
<keyword evidence="13" id="KW-1185">Reference proteome</keyword>
<dbReference type="RefSeq" id="WP_210758333.1">
    <property type="nucleotide sequence ID" value="NZ_CP060139.1"/>
</dbReference>
<dbReference type="InterPro" id="IPR000713">
    <property type="entry name" value="Mur_ligase_N"/>
</dbReference>
<dbReference type="Proteomes" id="UP000516305">
    <property type="component" value="Chromosome"/>
</dbReference>
<evidence type="ECO:0000259" key="10">
    <source>
        <dbReference type="Pfam" id="PF02875"/>
    </source>
</evidence>
<keyword evidence="2" id="KW-0132">Cell division</keyword>
<dbReference type="InterPro" id="IPR036615">
    <property type="entry name" value="Mur_ligase_C_dom_sf"/>
</dbReference>
<dbReference type="GO" id="GO:0051301">
    <property type="term" value="P:cell division"/>
    <property type="evidence" value="ECO:0007669"/>
    <property type="project" value="UniProtKB-KW"/>
</dbReference>
<dbReference type="InterPro" id="IPR050061">
    <property type="entry name" value="MurCDEF_pg_biosynth"/>
</dbReference>
<evidence type="ECO:0000256" key="1">
    <source>
        <dbReference type="ARBA" id="ARBA00022598"/>
    </source>
</evidence>
<dbReference type="EMBL" id="CP060139">
    <property type="protein sequence ID" value="QNR23798.1"/>
    <property type="molecule type" value="Genomic_DNA"/>
</dbReference>
<keyword evidence="3" id="KW-0547">Nucleotide-binding</keyword>
<keyword evidence="1" id="KW-0436">Ligase</keyword>
<dbReference type="AlphaFoldDB" id="A0A7H0VDK0"/>
<dbReference type="SUPFAM" id="SSF51984">
    <property type="entry name" value="MurCD N-terminal domain"/>
    <property type="match status" value="1"/>
</dbReference>
<evidence type="ECO:0000256" key="5">
    <source>
        <dbReference type="ARBA" id="ARBA00022960"/>
    </source>
</evidence>
<dbReference type="InterPro" id="IPR004101">
    <property type="entry name" value="Mur_ligase_C"/>
</dbReference>
<keyword evidence="4" id="KW-0067">ATP-binding</keyword>
<dbReference type="GO" id="GO:0008360">
    <property type="term" value="P:regulation of cell shape"/>
    <property type="evidence" value="ECO:0007669"/>
    <property type="project" value="UniProtKB-KW"/>
</dbReference>
<dbReference type="KEGG" id="chyd:H4K34_15685"/>
<dbReference type="Pfam" id="PF02875">
    <property type="entry name" value="Mur_ligase_C"/>
    <property type="match status" value="1"/>
</dbReference>
<evidence type="ECO:0000313" key="12">
    <source>
        <dbReference type="EMBL" id="QNR23798.1"/>
    </source>
</evidence>
<evidence type="ECO:0000256" key="4">
    <source>
        <dbReference type="ARBA" id="ARBA00022840"/>
    </source>
</evidence>
<dbReference type="GO" id="GO:0009252">
    <property type="term" value="P:peptidoglycan biosynthetic process"/>
    <property type="evidence" value="ECO:0007669"/>
    <property type="project" value="UniProtKB-KW"/>
</dbReference>